<comment type="caution">
    <text evidence="1">The sequence shown here is derived from an EMBL/GenBank/DDBJ whole genome shotgun (WGS) entry which is preliminary data.</text>
</comment>
<evidence type="ECO:0000313" key="2">
    <source>
        <dbReference type="Proteomes" id="UP000070299"/>
    </source>
</evidence>
<accession>A0A148KLN7</accession>
<keyword evidence="2" id="KW-1185">Reference proteome</keyword>
<protein>
    <submittedName>
        <fullName evidence="1">Uncharacterized protein</fullName>
    </submittedName>
</protein>
<evidence type="ECO:0000313" key="1">
    <source>
        <dbReference type="EMBL" id="KXI27207.1"/>
    </source>
</evidence>
<dbReference type="Proteomes" id="UP000070299">
    <property type="component" value="Unassembled WGS sequence"/>
</dbReference>
<dbReference type="RefSeq" id="WP_068381236.1">
    <property type="nucleotide sequence ID" value="NZ_LSNE01000014.1"/>
</dbReference>
<dbReference type="EMBL" id="LSNE01000014">
    <property type="protein sequence ID" value="KXI27207.1"/>
    <property type="molecule type" value="Genomic_DNA"/>
</dbReference>
<dbReference type="AlphaFoldDB" id="A0A148KLN7"/>
<name>A0A148KLN7_9ALTE</name>
<reference evidence="2" key="1">
    <citation type="submission" date="2016-02" db="EMBL/GenBank/DDBJ databases">
        <authorList>
            <person name="Schultz-Johansen M."/>
            <person name="Glaring M.A."/>
            <person name="Bech P.K."/>
            <person name="Stougaard P."/>
        </authorList>
    </citation>
    <scope>NUCLEOTIDE SEQUENCE [LARGE SCALE GENOMIC DNA]</scope>
    <source>
        <strain evidence="2">S66</strain>
    </source>
</reference>
<dbReference type="STRING" id="1799789.AX660_01170"/>
<gene>
    <name evidence="1" type="ORF">AX660_01170</name>
</gene>
<sequence>MRNTQDATAGIIDLFNNEARQTEYDKIYDSGTKEVIVSQLKARLLLLRVFKGLYFPQESMQFNLGQKYKLFKQLRESAVSQVDDAYLVKLALEFTYTVQGADRLWDEIPNKTVIGFDGINKCAIIGTGATHPTANEIINLGSDLEKSNVVLAEALARTPKKLADGDILLKVNIKANPFDVLRGVYQLLLTLRASEESKEANRKNVINTDKLKENRYLEMCDILIFNTFYKHISEKYHIETQNEKVKLTEIYHNDFISFYKDCYAVNDIIKATIDQKYDGEFLEIYRKTFIKNIEPWIDDKNIFLKQMSELKITMT</sequence>
<proteinExistence type="predicted"/>
<organism evidence="1 2">
    <name type="scientific">Paraglaciecola hydrolytica</name>
    <dbReference type="NCBI Taxonomy" id="1799789"/>
    <lineage>
        <taxon>Bacteria</taxon>
        <taxon>Pseudomonadati</taxon>
        <taxon>Pseudomonadota</taxon>
        <taxon>Gammaproteobacteria</taxon>
        <taxon>Alteromonadales</taxon>
        <taxon>Alteromonadaceae</taxon>
        <taxon>Paraglaciecola</taxon>
    </lineage>
</organism>